<protein>
    <submittedName>
        <fullName evidence="3">M28 family peptidase</fullName>
    </submittedName>
</protein>
<evidence type="ECO:0000259" key="2">
    <source>
        <dbReference type="Pfam" id="PF04389"/>
    </source>
</evidence>
<dbReference type="RefSeq" id="WP_267538076.1">
    <property type="nucleotide sequence ID" value="NZ_JAPNKA010000001.1"/>
</dbReference>
<dbReference type="PROSITE" id="PS00018">
    <property type="entry name" value="EF_HAND_1"/>
    <property type="match status" value="1"/>
</dbReference>
<dbReference type="SUPFAM" id="SSF53187">
    <property type="entry name" value="Zn-dependent exopeptidases"/>
    <property type="match status" value="1"/>
</dbReference>
<dbReference type="Proteomes" id="UP001207654">
    <property type="component" value="Unassembled WGS sequence"/>
</dbReference>
<dbReference type="InterPro" id="IPR007484">
    <property type="entry name" value="Peptidase_M28"/>
</dbReference>
<gene>
    <name evidence="3" type="ORF">OV287_33310</name>
</gene>
<accession>A0ABT4ACE2</accession>
<evidence type="ECO:0000313" key="4">
    <source>
        <dbReference type="Proteomes" id="UP001207654"/>
    </source>
</evidence>
<dbReference type="PANTHER" id="PTHR12147">
    <property type="entry name" value="METALLOPEPTIDASE M28 FAMILY MEMBER"/>
    <property type="match status" value="1"/>
</dbReference>
<keyword evidence="1" id="KW-0732">Signal</keyword>
<dbReference type="PROSITE" id="PS51257">
    <property type="entry name" value="PROKAR_LIPOPROTEIN"/>
    <property type="match status" value="1"/>
</dbReference>
<dbReference type="EMBL" id="JAPNKA010000001">
    <property type="protein sequence ID" value="MCY1079350.1"/>
    <property type="molecule type" value="Genomic_DNA"/>
</dbReference>
<dbReference type="PANTHER" id="PTHR12147:SF26">
    <property type="entry name" value="PEPTIDASE M28 DOMAIN-CONTAINING PROTEIN"/>
    <property type="match status" value="1"/>
</dbReference>
<name>A0ABT4ACE2_9BACT</name>
<dbReference type="InterPro" id="IPR018247">
    <property type="entry name" value="EF_Hand_1_Ca_BS"/>
</dbReference>
<reference evidence="3 4" key="1">
    <citation type="submission" date="2022-11" db="EMBL/GenBank/DDBJ databases">
        <title>Minimal conservation of predation-associated metabolite biosynthetic gene clusters underscores biosynthetic potential of Myxococcota including descriptions for ten novel species: Archangium lansinium sp. nov., Myxococcus landrumus sp. nov., Nannocystis bai.</title>
        <authorList>
            <person name="Ahearne A."/>
            <person name="Stevens C."/>
            <person name="Phillips K."/>
        </authorList>
    </citation>
    <scope>NUCLEOTIDE SEQUENCE [LARGE SCALE GENOMIC DNA]</scope>
    <source>
        <strain evidence="3 4">MIWBW</strain>
    </source>
</reference>
<feature type="domain" description="Peptidase M28" evidence="2">
    <location>
        <begin position="116"/>
        <end position="327"/>
    </location>
</feature>
<keyword evidence="4" id="KW-1185">Reference proteome</keyword>
<dbReference type="InterPro" id="IPR045175">
    <property type="entry name" value="M28_fam"/>
</dbReference>
<comment type="caution">
    <text evidence="3">The sequence shown here is derived from an EMBL/GenBank/DDBJ whole genome shotgun (WGS) entry which is preliminary data.</text>
</comment>
<evidence type="ECO:0000313" key="3">
    <source>
        <dbReference type="EMBL" id="MCY1079350.1"/>
    </source>
</evidence>
<dbReference type="Gene3D" id="3.40.630.10">
    <property type="entry name" value="Zn peptidases"/>
    <property type="match status" value="1"/>
</dbReference>
<feature type="chain" id="PRO_5045209615" evidence="1">
    <location>
        <begin position="26"/>
        <end position="344"/>
    </location>
</feature>
<feature type="signal peptide" evidence="1">
    <location>
        <begin position="1"/>
        <end position="25"/>
    </location>
</feature>
<evidence type="ECO:0000256" key="1">
    <source>
        <dbReference type="SAM" id="SignalP"/>
    </source>
</evidence>
<sequence length="344" mass="37568">MTFAFRRSLVLAATGLGLLGTSACAPTQLEGADLPALQALSEEIDQERVWNDLITLAEQHRTDTPRDCTGFPGKSFPELCNLSNKNSGEWLKAQFESFGLPVSMETSTDNDVPNTNIVAELRGTSKPEEIILVGAHFDAFWQGADDNSSGVVAVVELARVLSQYQFDRTIRFVGFDLEEIGIIGSHRYVNAHPNENVVTALVFDCIGFYSDKEGSQQSLPGLPSPSKGNFLAIIANDQSAGEASDLFSLSNELKLMSTVPMIAGGRGTSTLSEPLTRSDHVPFWFADQKALFLTDTANFRNPNYHTEKDTPDTLDKVRMTQAIRLAATALAYWADGMKPRTTPL</sequence>
<dbReference type="Pfam" id="PF04389">
    <property type="entry name" value="Peptidase_M28"/>
    <property type="match status" value="1"/>
</dbReference>
<organism evidence="3 4">
    <name type="scientific">Archangium lansingense</name>
    <dbReference type="NCBI Taxonomy" id="2995310"/>
    <lineage>
        <taxon>Bacteria</taxon>
        <taxon>Pseudomonadati</taxon>
        <taxon>Myxococcota</taxon>
        <taxon>Myxococcia</taxon>
        <taxon>Myxococcales</taxon>
        <taxon>Cystobacterineae</taxon>
        <taxon>Archangiaceae</taxon>
        <taxon>Archangium</taxon>
    </lineage>
</organism>
<proteinExistence type="predicted"/>